<feature type="transmembrane region" description="Helical" evidence="10">
    <location>
        <begin position="148"/>
        <end position="165"/>
    </location>
</feature>
<evidence type="ECO:0000259" key="11">
    <source>
        <dbReference type="Pfam" id="PF00999"/>
    </source>
</evidence>
<dbReference type="PANTHER" id="PTHR32468:SF108">
    <property type="entry name" value="CATION_H(+) ANTIPORTER 15-LIKE"/>
    <property type="match status" value="1"/>
</dbReference>
<dbReference type="Proteomes" id="UP001428341">
    <property type="component" value="Unassembled WGS sequence"/>
</dbReference>
<dbReference type="GO" id="GO:0006813">
    <property type="term" value="P:potassium ion transport"/>
    <property type="evidence" value="ECO:0007669"/>
    <property type="project" value="UniProtKB-KW"/>
</dbReference>
<evidence type="ECO:0000259" key="12">
    <source>
        <dbReference type="Pfam" id="PF23256"/>
    </source>
</evidence>
<comment type="caution">
    <text evidence="14">The sequence shown here is derived from an EMBL/GenBank/DDBJ whole genome shotgun (WGS) entry which is preliminary data.</text>
</comment>
<sequence>MAVFNRQNFKTLPNNKDDNNFTTCISYTKHTVFGKGIQLHQHNSIHSALPYLMLQLALAFIISKLIYFLLRPLKQPKFVCNILSGITLGRSVLGRSKAFEDIIFPAREMMVVNTLSIIGGIYFVFINAVKMDKDMILRTIKSTWNVSLTVQLVPLTISIIIARLVHDNLPRISKPTALFYISFISAETYFAVTADAISELNLLNSELGQLTISTAVLHEILGWLNNALSPLVRGGFAAKFIKSEISFLAFLIFTFFVLRPAIQWIIRTTPEREPVKKCYIVAILIGALIMAGVADIIGSNFMIGAAMMGLVIPAGPPLGSALVEKSEVVIRNFFLPFLFIRIGLLTDIFSIKDWKAFVSLGMILVAAYLGKGCGSLLSLIWFKTSTRNALLFGCFLNIKGIIELLVFLRWIIYKQIDVQTFSTLVLSNLVLTAIVTPLISIFYKPRKRLDRISKIDNCIRTLQSTLPNSELRILCGIHHEDNVNGIINLLRASNPTEMNPICAYAVHLIDLVGRALPVIVPYNTQKRRLVVNSTDRIMRAMTRYSKGSGAAVKVQPFKMISPYNTMHQSICKLVEDNLIPLVLLPFHENGEFQSRTACVQNFNKNVLSYEPCTVGIFVDRGLTYYHPSNICYNVAVFFLGGPDDREAMALVSRISSHPGMSITIFRIDLLENSVESENDRCLDDAVMKEFMVGNVGNTRVECHEMVANDSKQLMDAIKKEKDFELVIVGKRHTFSSTLEKEMKPWVEYEELGIIGDMLASADFAEGHMMSLLVIQSVESIKQGAKITAIMSFKGELKRLLFNSSNCDKDYRRLDYGVV</sequence>
<feature type="transmembrane region" description="Helical" evidence="10">
    <location>
        <begin position="357"/>
        <end position="382"/>
    </location>
</feature>
<dbReference type="InterPro" id="IPR057290">
    <property type="entry name" value="CHX17_C"/>
</dbReference>
<dbReference type="GO" id="GO:0006885">
    <property type="term" value="P:regulation of pH"/>
    <property type="evidence" value="ECO:0007669"/>
    <property type="project" value="TreeGrafter"/>
</dbReference>
<keyword evidence="2" id="KW-0813">Transport</keyword>
<keyword evidence="8 10" id="KW-0472">Membrane</keyword>
<protein>
    <recommendedName>
        <fullName evidence="16">Cation/H+ exchanger domain-containing protein</fullName>
    </recommendedName>
</protein>
<dbReference type="InterPro" id="IPR057291">
    <property type="entry name" value="CHX17_2nd"/>
</dbReference>
<dbReference type="GO" id="GO:0012505">
    <property type="term" value="C:endomembrane system"/>
    <property type="evidence" value="ECO:0007669"/>
    <property type="project" value="TreeGrafter"/>
</dbReference>
<keyword evidence="7" id="KW-0406">Ion transport</keyword>
<organism evidence="14 15">
    <name type="scientific">Citrus x changshan-huyou</name>
    <dbReference type="NCBI Taxonomy" id="2935761"/>
    <lineage>
        <taxon>Eukaryota</taxon>
        <taxon>Viridiplantae</taxon>
        <taxon>Streptophyta</taxon>
        <taxon>Embryophyta</taxon>
        <taxon>Tracheophyta</taxon>
        <taxon>Spermatophyta</taxon>
        <taxon>Magnoliopsida</taxon>
        <taxon>eudicotyledons</taxon>
        <taxon>Gunneridae</taxon>
        <taxon>Pentapetalae</taxon>
        <taxon>rosids</taxon>
        <taxon>malvids</taxon>
        <taxon>Sapindales</taxon>
        <taxon>Rutaceae</taxon>
        <taxon>Aurantioideae</taxon>
        <taxon>Citrus</taxon>
    </lineage>
</organism>
<reference evidence="14 15" key="1">
    <citation type="submission" date="2024-05" db="EMBL/GenBank/DDBJ databases">
        <title>Haplotype-resolved chromosome-level genome assembly of Huyou (Citrus changshanensis).</title>
        <authorList>
            <person name="Miao C."/>
            <person name="Chen W."/>
            <person name="Wu Y."/>
            <person name="Wang L."/>
            <person name="Zhao S."/>
            <person name="Grierson D."/>
            <person name="Xu C."/>
            <person name="Chen K."/>
        </authorList>
    </citation>
    <scope>NUCLEOTIDE SEQUENCE [LARGE SCALE GENOMIC DNA]</scope>
    <source>
        <strain evidence="14">01-14</strain>
        <tissue evidence="14">Leaf</tissue>
    </source>
</reference>
<dbReference type="InterPro" id="IPR050794">
    <property type="entry name" value="CPA2_transporter"/>
</dbReference>
<dbReference type="EMBL" id="JBCGBO010000007">
    <property type="protein sequence ID" value="KAK9186695.1"/>
    <property type="molecule type" value="Genomic_DNA"/>
</dbReference>
<accession>A0AAP0QDT1</accession>
<dbReference type="AlphaFoldDB" id="A0AAP0QDT1"/>
<dbReference type="GO" id="GO:0015297">
    <property type="term" value="F:antiporter activity"/>
    <property type="evidence" value="ECO:0007669"/>
    <property type="project" value="InterPro"/>
</dbReference>
<comment type="similarity">
    <text evidence="9">Belongs to the monovalent cation:proton antiporter 2 (CPA2) transporter (TC 2.A.37) family. CHX (TC 2.A.37.4) subfamily.</text>
</comment>
<feature type="domain" description="Cation/H+ exchanger transmembrane" evidence="11">
    <location>
        <begin position="63"/>
        <end position="438"/>
    </location>
</feature>
<evidence type="ECO:0000313" key="15">
    <source>
        <dbReference type="Proteomes" id="UP001428341"/>
    </source>
</evidence>
<gene>
    <name evidence="14" type="ORF">WN944_018083</name>
</gene>
<feature type="transmembrane region" description="Helical" evidence="10">
    <location>
        <begin position="278"/>
        <end position="297"/>
    </location>
</feature>
<feature type="domain" description="Cation/H(+) antiporter C-terminal" evidence="13">
    <location>
        <begin position="633"/>
        <end position="776"/>
    </location>
</feature>
<evidence type="ECO:0000256" key="6">
    <source>
        <dbReference type="ARBA" id="ARBA00022989"/>
    </source>
</evidence>
<evidence type="ECO:0000259" key="13">
    <source>
        <dbReference type="Pfam" id="PF23259"/>
    </source>
</evidence>
<evidence type="ECO:0000256" key="8">
    <source>
        <dbReference type="ARBA" id="ARBA00023136"/>
    </source>
</evidence>
<name>A0AAP0QDT1_9ROSI</name>
<evidence type="ECO:0000256" key="9">
    <source>
        <dbReference type="ARBA" id="ARBA00038341"/>
    </source>
</evidence>
<feature type="transmembrane region" description="Helical" evidence="10">
    <location>
        <begin position="110"/>
        <end position="128"/>
    </location>
</feature>
<keyword evidence="5" id="KW-0630">Potassium</keyword>
<dbReference type="InterPro" id="IPR038770">
    <property type="entry name" value="Na+/solute_symporter_sf"/>
</dbReference>
<dbReference type="Pfam" id="PF23256">
    <property type="entry name" value="CHX17_2nd"/>
    <property type="match status" value="1"/>
</dbReference>
<feature type="transmembrane region" description="Helical" evidence="10">
    <location>
        <begin position="48"/>
        <end position="70"/>
    </location>
</feature>
<feature type="transmembrane region" description="Helical" evidence="10">
    <location>
        <begin position="245"/>
        <end position="266"/>
    </location>
</feature>
<comment type="subcellular location">
    <subcellularLocation>
        <location evidence="1">Membrane</location>
        <topology evidence="1">Multi-pass membrane protein</topology>
    </subcellularLocation>
</comment>
<evidence type="ECO:0000256" key="4">
    <source>
        <dbReference type="ARBA" id="ARBA00022692"/>
    </source>
</evidence>
<feature type="transmembrane region" description="Helical" evidence="10">
    <location>
        <begin position="333"/>
        <end position="351"/>
    </location>
</feature>
<feature type="transmembrane region" description="Helical" evidence="10">
    <location>
        <begin position="389"/>
        <end position="412"/>
    </location>
</feature>
<keyword evidence="4 10" id="KW-0812">Transmembrane</keyword>
<dbReference type="PANTHER" id="PTHR32468">
    <property type="entry name" value="CATION/H + ANTIPORTER"/>
    <property type="match status" value="1"/>
</dbReference>
<evidence type="ECO:0000256" key="2">
    <source>
        <dbReference type="ARBA" id="ARBA00022448"/>
    </source>
</evidence>
<evidence type="ECO:0000313" key="14">
    <source>
        <dbReference type="EMBL" id="KAK9186695.1"/>
    </source>
</evidence>
<keyword evidence="6 10" id="KW-1133">Transmembrane helix</keyword>
<evidence type="ECO:0008006" key="16">
    <source>
        <dbReference type="Google" id="ProtNLM"/>
    </source>
</evidence>
<proteinExistence type="inferred from homology"/>
<keyword evidence="15" id="KW-1185">Reference proteome</keyword>
<evidence type="ECO:0000256" key="3">
    <source>
        <dbReference type="ARBA" id="ARBA00022538"/>
    </source>
</evidence>
<evidence type="ECO:0000256" key="1">
    <source>
        <dbReference type="ARBA" id="ARBA00004141"/>
    </source>
</evidence>
<dbReference type="GO" id="GO:1902600">
    <property type="term" value="P:proton transmembrane transport"/>
    <property type="evidence" value="ECO:0007669"/>
    <property type="project" value="InterPro"/>
</dbReference>
<keyword evidence="3" id="KW-0633">Potassium transport</keyword>
<dbReference type="Gene3D" id="1.20.1530.20">
    <property type="match status" value="1"/>
</dbReference>
<dbReference type="Pfam" id="PF23259">
    <property type="entry name" value="CHX17_C"/>
    <property type="match status" value="1"/>
</dbReference>
<evidence type="ECO:0000256" key="5">
    <source>
        <dbReference type="ARBA" id="ARBA00022958"/>
    </source>
</evidence>
<feature type="transmembrane region" description="Helical" evidence="10">
    <location>
        <begin position="303"/>
        <end position="321"/>
    </location>
</feature>
<dbReference type="Pfam" id="PF00999">
    <property type="entry name" value="Na_H_Exchanger"/>
    <property type="match status" value="1"/>
</dbReference>
<feature type="domain" description="Cation/H(+) antiporter central" evidence="12">
    <location>
        <begin position="502"/>
        <end position="623"/>
    </location>
</feature>
<feature type="transmembrane region" description="Helical" evidence="10">
    <location>
        <begin position="424"/>
        <end position="443"/>
    </location>
</feature>
<dbReference type="GO" id="GO:0016020">
    <property type="term" value="C:membrane"/>
    <property type="evidence" value="ECO:0007669"/>
    <property type="project" value="UniProtKB-SubCell"/>
</dbReference>
<evidence type="ECO:0000256" key="7">
    <source>
        <dbReference type="ARBA" id="ARBA00023065"/>
    </source>
</evidence>
<evidence type="ECO:0000256" key="10">
    <source>
        <dbReference type="SAM" id="Phobius"/>
    </source>
</evidence>
<dbReference type="InterPro" id="IPR006153">
    <property type="entry name" value="Cation/H_exchanger_TM"/>
</dbReference>